<accession>A0ACA9ST31</accession>
<gene>
    <name evidence="1" type="ORF">RPERSI_LOCUS35034</name>
</gene>
<evidence type="ECO:0000313" key="2">
    <source>
        <dbReference type="Proteomes" id="UP000789920"/>
    </source>
</evidence>
<dbReference type="Proteomes" id="UP000789920">
    <property type="component" value="Unassembled WGS sequence"/>
</dbReference>
<dbReference type="EMBL" id="CAJVQC010159959">
    <property type="protein sequence ID" value="CAG8848271.1"/>
    <property type="molecule type" value="Genomic_DNA"/>
</dbReference>
<keyword evidence="2" id="KW-1185">Reference proteome</keyword>
<feature type="non-terminal residue" evidence="1">
    <location>
        <position position="1"/>
    </location>
</feature>
<evidence type="ECO:0000313" key="1">
    <source>
        <dbReference type="EMBL" id="CAG8848271.1"/>
    </source>
</evidence>
<reference evidence="1" key="1">
    <citation type="submission" date="2021-06" db="EMBL/GenBank/DDBJ databases">
        <authorList>
            <person name="Kallberg Y."/>
            <person name="Tangrot J."/>
            <person name="Rosling A."/>
        </authorList>
    </citation>
    <scope>NUCLEOTIDE SEQUENCE</scope>
    <source>
        <strain evidence="1">MA461A</strain>
    </source>
</reference>
<organism evidence="1 2">
    <name type="scientific">Racocetra persica</name>
    <dbReference type="NCBI Taxonomy" id="160502"/>
    <lineage>
        <taxon>Eukaryota</taxon>
        <taxon>Fungi</taxon>
        <taxon>Fungi incertae sedis</taxon>
        <taxon>Mucoromycota</taxon>
        <taxon>Glomeromycotina</taxon>
        <taxon>Glomeromycetes</taxon>
        <taxon>Diversisporales</taxon>
        <taxon>Gigasporaceae</taxon>
        <taxon>Racocetra</taxon>
    </lineage>
</organism>
<proteinExistence type="predicted"/>
<sequence>EGYMNVRISPYTWILSTYYQDRIITSVDDTGGVIRFLADESSTDVDVVIVHVLGISKATIEGNYVGNYLADNSYKTNAQIKPAEDFFFPMIIASEIGSAEGSNPNLQLYHRSIEKNYFMAENYRFDLLEMYSLKTGKHYKTFHIREETIEQLAANGNSIFEISKNDVLLAFCRGTNS</sequence>
<comment type="caution">
    <text evidence="1">The sequence shown here is derived from an EMBL/GenBank/DDBJ whole genome shotgun (WGS) entry which is preliminary data.</text>
</comment>
<protein>
    <submittedName>
        <fullName evidence="1">18347_t:CDS:1</fullName>
    </submittedName>
</protein>
<name>A0ACA9ST31_9GLOM</name>
<feature type="non-terminal residue" evidence="1">
    <location>
        <position position="177"/>
    </location>
</feature>